<reference evidence="4" key="1">
    <citation type="journal article" date="2014" name="Front. Microbiol.">
        <title>High frequency of phylogenetically diverse reductive dehalogenase-homologous genes in deep subseafloor sedimentary metagenomes.</title>
        <authorList>
            <person name="Kawai M."/>
            <person name="Futagami T."/>
            <person name="Toyoda A."/>
            <person name="Takaki Y."/>
            <person name="Nishi S."/>
            <person name="Hori S."/>
            <person name="Arai W."/>
            <person name="Tsubouchi T."/>
            <person name="Morono Y."/>
            <person name="Uchiyama I."/>
            <person name="Ito T."/>
            <person name="Fujiyama A."/>
            <person name="Inagaki F."/>
            <person name="Takami H."/>
        </authorList>
    </citation>
    <scope>NUCLEOTIDE SEQUENCE</scope>
    <source>
        <strain evidence="4">Expedition CK06-06</strain>
    </source>
</reference>
<dbReference type="GO" id="GO:0016491">
    <property type="term" value="F:oxidoreductase activity"/>
    <property type="evidence" value="ECO:0007669"/>
    <property type="project" value="InterPro"/>
</dbReference>
<dbReference type="InterPro" id="IPR006657">
    <property type="entry name" value="MoPterin_dinucl-bd_dom"/>
</dbReference>
<evidence type="ECO:0000256" key="2">
    <source>
        <dbReference type="ARBA" id="ARBA00023014"/>
    </source>
</evidence>
<protein>
    <recommendedName>
        <fullName evidence="3">Molybdopterin dinucleotide-binding domain-containing protein</fullName>
    </recommendedName>
</protein>
<dbReference type="EMBL" id="BARU01033012">
    <property type="protein sequence ID" value="GAH62964.1"/>
    <property type="molecule type" value="Genomic_DNA"/>
</dbReference>
<dbReference type="CDD" id="cd02781">
    <property type="entry name" value="MopB_CT_Acetylene-hydratase"/>
    <property type="match status" value="1"/>
</dbReference>
<dbReference type="Gene3D" id="2.40.40.20">
    <property type="match status" value="1"/>
</dbReference>
<dbReference type="SUPFAM" id="SSF50692">
    <property type="entry name" value="ADC-like"/>
    <property type="match status" value="1"/>
</dbReference>
<keyword evidence="2" id="KW-0479">Metal-binding</keyword>
<organism evidence="4">
    <name type="scientific">marine sediment metagenome</name>
    <dbReference type="NCBI Taxonomy" id="412755"/>
    <lineage>
        <taxon>unclassified sequences</taxon>
        <taxon>metagenomes</taxon>
        <taxon>ecological metagenomes</taxon>
    </lineage>
</organism>
<dbReference type="AlphaFoldDB" id="X1IA59"/>
<evidence type="ECO:0000313" key="4">
    <source>
        <dbReference type="EMBL" id="GAH62964.1"/>
    </source>
</evidence>
<dbReference type="GO" id="GO:0043546">
    <property type="term" value="F:molybdopterin cofactor binding"/>
    <property type="evidence" value="ECO:0007669"/>
    <property type="project" value="InterPro"/>
</dbReference>
<dbReference type="GO" id="GO:0018818">
    <property type="term" value="F:acetylene hydratase activity"/>
    <property type="evidence" value="ECO:0007669"/>
    <property type="project" value="InterPro"/>
</dbReference>
<keyword evidence="2" id="KW-0411">Iron-sulfur</keyword>
<dbReference type="PANTHER" id="PTHR43742:SF6">
    <property type="entry name" value="OXIDOREDUCTASE YYAE-RELATED"/>
    <property type="match status" value="1"/>
</dbReference>
<dbReference type="InterPro" id="IPR050612">
    <property type="entry name" value="Prok_Mopterin_Oxidored"/>
</dbReference>
<dbReference type="PANTHER" id="PTHR43742">
    <property type="entry name" value="TRIMETHYLAMINE-N-OXIDE REDUCTASE"/>
    <property type="match status" value="1"/>
</dbReference>
<dbReference type="InterPro" id="IPR037949">
    <property type="entry name" value="MopB_CT_Acetylene-hydratase"/>
</dbReference>
<dbReference type="InterPro" id="IPR009010">
    <property type="entry name" value="Asp_de-COase-like_dom_sf"/>
</dbReference>
<gene>
    <name evidence="4" type="ORF">S03H2_51984</name>
</gene>
<feature type="domain" description="Molybdopterin dinucleotide-binding" evidence="3">
    <location>
        <begin position="1"/>
        <end position="96"/>
    </location>
</feature>
<feature type="non-terminal residue" evidence="4">
    <location>
        <position position="1"/>
    </location>
</feature>
<evidence type="ECO:0000256" key="1">
    <source>
        <dbReference type="ARBA" id="ARBA00023004"/>
    </source>
</evidence>
<evidence type="ECO:0000259" key="3">
    <source>
        <dbReference type="Pfam" id="PF01568"/>
    </source>
</evidence>
<sequence length="116" mass="13287">HSEHRQIPWLREIEPEATVEIHPDTAKALGIEEGNWVWIEGVRGKIKRKAKLTPVVHPKTVMALHGWWYPEREGKAPYFYGIWEVNVNQLIPMGCQSKSGFGGVPLKTMLCKIYPV</sequence>
<proteinExistence type="predicted"/>
<comment type="caution">
    <text evidence="4">The sequence shown here is derived from an EMBL/GenBank/DDBJ whole genome shotgun (WGS) entry which is preliminary data.</text>
</comment>
<accession>X1IA59</accession>
<keyword evidence="1" id="KW-0408">Iron</keyword>
<name>X1IA59_9ZZZZ</name>
<dbReference type="Pfam" id="PF01568">
    <property type="entry name" value="Molydop_binding"/>
    <property type="match status" value="1"/>
</dbReference>
<dbReference type="GO" id="GO:0051536">
    <property type="term" value="F:iron-sulfur cluster binding"/>
    <property type="evidence" value="ECO:0007669"/>
    <property type="project" value="UniProtKB-KW"/>
</dbReference>